<feature type="signal peptide" evidence="1">
    <location>
        <begin position="1"/>
        <end position="16"/>
    </location>
</feature>
<sequence>MKKTVLLVGFVGLCLASPYLEVSENDTFPVVTYLKIQEVALVAVGADDDDIERGCKDATLTSIFSLTNLGYDSEGVKGMNYGISMRVRKADATEVRCSTRVKFYNLGSIGVVPCVCESLAE</sequence>
<accession>A0AAE0SM71</accession>
<gene>
    <name evidence="2" type="ORF">CHS0354_012968</name>
</gene>
<comment type="caution">
    <text evidence="2">The sequence shown here is derived from an EMBL/GenBank/DDBJ whole genome shotgun (WGS) entry which is preliminary data.</text>
</comment>
<reference evidence="2" key="2">
    <citation type="journal article" date="2021" name="Genome Biol. Evol.">
        <title>Developing a high-quality reference genome for a parasitic bivalve with doubly uniparental inheritance (Bivalvia: Unionida).</title>
        <authorList>
            <person name="Smith C.H."/>
        </authorList>
    </citation>
    <scope>NUCLEOTIDE SEQUENCE</scope>
    <source>
        <strain evidence="2">CHS0354</strain>
        <tissue evidence="2">Mantle</tissue>
    </source>
</reference>
<reference evidence="2" key="1">
    <citation type="journal article" date="2021" name="Genome Biol. Evol.">
        <title>A High-Quality Reference Genome for a Parasitic Bivalve with Doubly Uniparental Inheritance (Bivalvia: Unionida).</title>
        <authorList>
            <person name="Smith C.H."/>
        </authorList>
    </citation>
    <scope>NUCLEOTIDE SEQUENCE</scope>
    <source>
        <strain evidence="2">CHS0354</strain>
    </source>
</reference>
<evidence type="ECO:0000313" key="2">
    <source>
        <dbReference type="EMBL" id="KAK3594402.1"/>
    </source>
</evidence>
<protein>
    <submittedName>
        <fullName evidence="2">Uncharacterized protein</fullName>
    </submittedName>
</protein>
<evidence type="ECO:0000256" key="1">
    <source>
        <dbReference type="SAM" id="SignalP"/>
    </source>
</evidence>
<keyword evidence="3" id="KW-1185">Reference proteome</keyword>
<dbReference type="Proteomes" id="UP001195483">
    <property type="component" value="Unassembled WGS sequence"/>
</dbReference>
<proteinExistence type="predicted"/>
<evidence type="ECO:0000313" key="3">
    <source>
        <dbReference type="Proteomes" id="UP001195483"/>
    </source>
</evidence>
<name>A0AAE0SM71_9BIVA</name>
<dbReference type="EMBL" id="JAEAOA010000784">
    <property type="protein sequence ID" value="KAK3594402.1"/>
    <property type="molecule type" value="Genomic_DNA"/>
</dbReference>
<reference evidence="2" key="3">
    <citation type="submission" date="2023-05" db="EMBL/GenBank/DDBJ databases">
        <authorList>
            <person name="Smith C.H."/>
        </authorList>
    </citation>
    <scope>NUCLEOTIDE SEQUENCE</scope>
    <source>
        <strain evidence="2">CHS0354</strain>
        <tissue evidence="2">Mantle</tissue>
    </source>
</reference>
<organism evidence="2 3">
    <name type="scientific">Potamilus streckersoni</name>
    <dbReference type="NCBI Taxonomy" id="2493646"/>
    <lineage>
        <taxon>Eukaryota</taxon>
        <taxon>Metazoa</taxon>
        <taxon>Spiralia</taxon>
        <taxon>Lophotrochozoa</taxon>
        <taxon>Mollusca</taxon>
        <taxon>Bivalvia</taxon>
        <taxon>Autobranchia</taxon>
        <taxon>Heteroconchia</taxon>
        <taxon>Palaeoheterodonta</taxon>
        <taxon>Unionida</taxon>
        <taxon>Unionoidea</taxon>
        <taxon>Unionidae</taxon>
        <taxon>Ambleminae</taxon>
        <taxon>Lampsilini</taxon>
        <taxon>Potamilus</taxon>
    </lineage>
</organism>
<feature type="chain" id="PRO_5042164344" evidence="1">
    <location>
        <begin position="17"/>
        <end position="121"/>
    </location>
</feature>
<keyword evidence="1" id="KW-0732">Signal</keyword>
<dbReference type="AlphaFoldDB" id="A0AAE0SM71"/>